<dbReference type="EMBL" id="PFLI01000125">
    <property type="protein sequence ID" value="PIY71903.1"/>
    <property type="molecule type" value="Genomic_DNA"/>
</dbReference>
<dbReference type="Proteomes" id="UP000229401">
    <property type="component" value="Unassembled WGS sequence"/>
</dbReference>
<name>A0A2M7QHW5_9BACT</name>
<dbReference type="AlphaFoldDB" id="A0A2M7QHW5"/>
<protein>
    <submittedName>
        <fullName evidence="1">Uncharacterized protein</fullName>
    </submittedName>
</protein>
<sequence length="374" mass="42080">MQCNEAPASTQQPIEQKKEPQFKHKLYWILGSHSTSVEGYNQQGFWPKEVVTQVEQTRPHQIVTDSLKRNVVATDIKGITPHTNPGNAYPERENLYLVGADFEVELINKFGETKWQVTPIWKQILEDDDYFKTLIDHPNANRSKLFSDALINAYSIEGGLLLPVLTLLSASGISATESAIKHTPFSLSRRMFIKAATGVALTAAVEYARWQGSQSLFNLMATNTNPDRNQLFAKAMQLVKPKIFQSTYLDLRNIKLGLTAYANAKRLQQNTPVTGEFVTAIVFGNAHSLGTDPTMKEEVLLSQLRNHLVQLHTNLPTLTAFGGNIQTVKQKLLSLFSDYVVYEIPQDQQGENIGFQATFHQNEKVNQMIDEIFI</sequence>
<evidence type="ECO:0000313" key="2">
    <source>
        <dbReference type="Proteomes" id="UP000229401"/>
    </source>
</evidence>
<proteinExistence type="predicted"/>
<organism evidence="1 2">
    <name type="scientific">Candidatus Roizmanbacteria bacterium CG_4_10_14_0_8_um_filter_33_9</name>
    <dbReference type="NCBI Taxonomy" id="1974826"/>
    <lineage>
        <taxon>Bacteria</taxon>
        <taxon>Candidatus Roizmaniibacteriota</taxon>
    </lineage>
</organism>
<reference evidence="2" key="1">
    <citation type="submission" date="2017-09" db="EMBL/GenBank/DDBJ databases">
        <title>Depth-based differentiation of microbial function through sediment-hosted aquifers and enrichment of novel symbionts in the deep terrestrial subsurface.</title>
        <authorList>
            <person name="Probst A.J."/>
            <person name="Ladd B."/>
            <person name="Jarett J.K."/>
            <person name="Geller-Mcgrath D.E."/>
            <person name="Sieber C.M.K."/>
            <person name="Emerson J.B."/>
            <person name="Anantharaman K."/>
            <person name="Thomas B.C."/>
            <person name="Malmstrom R."/>
            <person name="Stieglmeier M."/>
            <person name="Klingl A."/>
            <person name="Woyke T."/>
            <person name="Ryan C.M."/>
            <person name="Banfield J.F."/>
        </authorList>
    </citation>
    <scope>NUCLEOTIDE SEQUENCE [LARGE SCALE GENOMIC DNA]</scope>
</reference>
<gene>
    <name evidence="1" type="ORF">COY87_03750</name>
</gene>
<evidence type="ECO:0000313" key="1">
    <source>
        <dbReference type="EMBL" id="PIY71903.1"/>
    </source>
</evidence>
<accession>A0A2M7QHW5</accession>
<comment type="caution">
    <text evidence="1">The sequence shown here is derived from an EMBL/GenBank/DDBJ whole genome shotgun (WGS) entry which is preliminary data.</text>
</comment>